<name>F6HAI3_VITVI</name>
<sequence length="23" mass="2511">MGCNDKDGTTLRGGMVVKRESKK</sequence>
<dbReference type="InParanoid" id="F6HAI3"/>
<evidence type="ECO:0000256" key="1">
    <source>
        <dbReference type="SAM" id="MobiDB-lite"/>
    </source>
</evidence>
<protein>
    <submittedName>
        <fullName evidence="2">Uncharacterized protein</fullName>
    </submittedName>
</protein>
<evidence type="ECO:0000313" key="3">
    <source>
        <dbReference type="Proteomes" id="UP000009183"/>
    </source>
</evidence>
<evidence type="ECO:0000313" key="2">
    <source>
        <dbReference type="EMBL" id="CCB49347.1"/>
    </source>
</evidence>
<proteinExistence type="predicted"/>
<dbReference type="EMBL" id="FN595506">
    <property type="protein sequence ID" value="CCB49347.1"/>
    <property type="molecule type" value="Genomic_DNA"/>
</dbReference>
<organism evidence="2 3">
    <name type="scientific">Vitis vinifera</name>
    <name type="common">Grape</name>
    <dbReference type="NCBI Taxonomy" id="29760"/>
    <lineage>
        <taxon>Eukaryota</taxon>
        <taxon>Viridiplantae</taxon>
        <taxon>Streptophyta</taxon>
        <taxon>Embryophyta</taxon>
        <taxon>Tracheophyta</taxon>
        <taxon>Spermatophyta</taxon>
        <taxon>Magnoliopsida</taxon>
        <taxon>eudicotyledons</taxon>
        <taxon>Gunneridae</taxon>
        <taxon>Pentapetalae</taxon>
        <taxon>rosids</taxon>
        <taxon>Vitales</taxon>
        <taxon>Vitaceae</taxon>
        <taxon>Viteae</taxon>
        <taxon>Vitis</taxon>
    </lineage>
</organism>
<reference evidence="3" key="1">
    <citation type="journal article" date="2007" name="Nature">
        <title>The grapevine genome sequence suggests ancestral hexaploidization in major angiosperm phyla.</title>
        <authorList>
            <consortium name="The French-Italian Public Consortium for Grapevine Genome Characterization."/>
            <person name="Jaillon O."/>
            <person name="Aury J.-M."/>
            <person name="Noel B."/>
            <person name="Policriti A."/>
            <person name="Clepet C."/>
            <person name="Casagrande A."/>
            <person name="Choisne N."/>
            <person name="Aubourg S."/>
            <person name="Vitulo N."/>
            <person name="Jubin C."/>
            <person name="Vezzi A."/>
            <person name="Legeai F."/>
            <person name="Hugueney P."/>
            <person name="Dasilva C."/>
            <person name="Horner D."/>
            <person name="Mica E."/>
            <person name="Jublot D."/>
            <person name="Poulain J."/>
            <person name="Bruyere C."/>
            <person name="Billault A."/>
            <person name="Segurens B."/>
            <person name="Gouyvenoux M."/>
            <person name="Ugarte E."/>
            <person name="Cattonaro F."/>
            <person name="Anthouard V."/>
            <person name="Vico V."/>
            <person name="Del Fabbro C."/>
            <person name="Alaux M."/>
            <person name="Di Gaspero G."/>
            <person name="Dumas V."/>
            <person name="Felice N."/>
            <person name="Paillard S."/>
            <person name="Juman I."/>
            <person name="Moroldo M."/>
            <person name="Scalabrin S."/>
            <person name="Canaguier A."/>
            <person name="Le Clainche I."/>
            <person name="Malacrida G."/>
            <person name="Durand E."/>
            <person name="Pesole G."/>
            <person name="Laucou V."/>
            <person name="Chatelet P."/>
            <person name="Merdinoglu D."/>
            <person name="Delledonne M."/>
            <person name="Pezzotti M."/>
            <person name="Lecharny A."/>
            <person name="Scarpelli C."/>
            <person name="Artiguenave F."/>
            <person name="Pe M.E."/>
            <person name="Valle G."/>
            <person name="Morgante M."/>
            <person name="Caboche M."/>
            <person name="Adam-Blondon A.-F."/>
            <person name="Weissenbach J."/>
            <person name="Quetier F."/>
            <person name="Wincker P."/>
        </authorList>
    </citation>
    <scope>NUCLEOTIDE SEQUENCE [LARGE SCALE GENOMIC DNA]</scope>
    <source>
        <strain evidence="3">cv. Pinot noir / PN40024</strain>
    </source>
</reference>
<keyword evidence="3" id="KW-1185">Reference proteome</keyword>
<accession>F6HAI3</accession>
<feature type="region of interest" description="Disordered" evidence="1">
    <location>
        <begin position="1"/>
        <end position="23"/>
    </location>
</feature>
<gene>
    <name evidence="2" type="ordered locus">VIT_16s0022g00130</name>
</gene>
<dbReference type="HOGENOM" id="CLU_3423619_0_0_1"/>
<dbReference type="PaxDb" id="29760-VIT_16s0022g00130.t01"/>
<dbReference type="Proteomes" id="UP000009183">
    <property type="component" value="Chromosome 16"/>
</dbReference>
<dbReference type="AlphaFoldDB" id="F6HAI3"/>